<name>A0A3D8Y5P0_9BACT</name>
<dbReference type="OrthoDB" id="9797997at2"/>
<accession>A0A3D8Y5P0</accession>
<dbReference type="SMART" id="SM01321">
    <property type="entry name" value="Y1_Tnp"/>
    <property type="match status" value="1"/>
</dbReference>
<proteinExistence type="predicted"/>
<dbReference type="Proteomes" id="UP000256373">
    <property type="component" value="Unassembled WGS sequence"/>
</dbReference>
<keyword evidence="3" id="KW-1185">Reference proteome</keyword>
<dbReference type="Gene3D" id="3.30.70.1290">
    <property type="entry name" value="Transposase IS200-like"/>
    <property type="match status" value="1"/>
</dbReference>
<feature type="domain" description="Transposase IS200-like" evidence="1">
    <location>
        <begin position="4"/>
        <end position="118"/>
    </location>
</feature>
<protein>
    <submittedName>
        <fullName evidence="2">IS200/IS605 family transposase</fullName>
    </submittedName>
</protein>
<dbReference type="GO" id="GO:0003677">
    <property type="term" value="F:DNA binding"/>
    <property type="evidence" value="ECO:0007669"/>
    <property type="project" value="InterPro"/>
</dbReference>
<dbReference type="InterPro" id="IPR002686">
    <property type="entry name" value="Transposase_17"/>
</dbReference>
<dbReference type="RefSeq" id="WP_115833192.1">
    <property type="nucleotide sequence ID" value="NZ_QNUL01000024.1"/>
</dbReference>
<dbReference type="AlphaFoldDB" id="A0A3D8Y5P0"/>
<dbReference type="PANTHER" id="PTHR33360:SF2">
    <property type="entry name" value="TRANSPOSASE FOR INSERTION SEQUENCE ELEMENT IS200"/>
    <property type="match status" value="1"/>
</dbReference>
<evidence type="ECO:0000313" key="2">
    <source>
        <dbReference type="EMBL" id="REA57894.1"/>
    </source>
</evidence>
<dbReference type="PANTHER" id="PTHR33360">
    <property type="entry name" value="TRANSPOSASE FOR INSERTION SEQUENCE ELEMENT IS200"/>
    <property type="match status" value="1"/>
</dbReference>
<dbReference type="EMBL" id="QNUL01000024">
    <property type="protein sequence ID" value="REA57894.1"/>
    <property type="molecule type" value="Genomic_DNA"/>
</dbReference>
<evidence type="ECO:0000259" key="1">
    <source>
        <dbReference type="SMART" id="SM01321"/>
    </source>
</evidence>
<comment type="caution">
    <text evidence="2">The sequence shown here is derived from an EMBL/GenBank/DDBJ whole genome shotgun (WGS) entry which is preliminary data.</text>
</comment>
<evidence type="ECO:0000313" key="3">
    <source>
        <dbReference type="Proteomes" id="UP000256373"/>
    </source>
</evidence>
<dbReference type="GO" id="GO:0004803">
    <property type="term" value="F:transposase activity"/>
    <property type="evidence" value="ECO:0007669"/>
    <property type="project" value="InterPro"/>
</dbReference>
<gene>
    <name evidence="2" type="primary">tnpA</name>
    <name evidence="2" type="ORF">DSL64_22505</name>
</gene>
<dbReference type="NCBIfam" id="NF033573">
    <property type="entry name" value="transpos_IS200"/>
    <property type="match status" value="1"/>
</dbReference>
<dbReference type="Pfam" id="PF01797">
    <property type="entry name" value="Y1_Tnp"/>
    <property type="match status" value="1"/>
</dbReference>
<reference evidence="2 3" key="1">
    <citation type="submission" date="2018-07" db="EMBL/GenBank/DDBJ databases">
        <title>Dyadobacter roseus sp. nov., isolated from rose rhizosphere soil.</title>
        <authorList>
            <person name="Chen L."/>
        </authorList>
    </citation>
    <scope>NUCLEOTIDE SEQUENCE [LARGE SCALE GENOMIC DNA]</scope>
    <source>
        <strain evidence="2 3">RS19</strain>
    </source>
</reference>
<dbReference type="SUPFAM" id="SSF143422">
    <property type="entry name" value="Transposase IS200-like"/>
    <property type="match status" value="1"/>
</dbReference>
<dbReference type="InterPro" id="IPR036515">
    <property type="entry name" value="Transposase_17_sf"/>
</dbReference>
<dbReference type="GO" id="GO:0006313">
    <property type="term" value="P:DNA transposition"/>
    <property type="evidence" value="ECO:0007669"/>
    <property type="project" value="InterPro"/>
</dbReference>
<sequence>MNTYTQILYQIVFSTKNRERVLTENNRPQLFKYIYGLLKNKNCHLYRLNGVEDHIHILTGLHPSVSLSSLVKDIKIGTSLYIKENRLFAGFTYWQEGYGAFTYSVRDRDMLIEYVKNQVEHHKKLTFRDEFIAMLNEHQIVFDEKYLI</sequence>
<organism evidence="2 3">
    <name type="scientific">Dyadobacter luteus</name>
    <dbReference type="NCBI Taxonomy" id="2259619"/>
    <lineage>
        <taxon>Bacteria</taxon>
        <taxon>Pseudomonadati</taxon>
        <taxon>Bacteroidota</taxon>
        <taxon>Cytophagia</taxon>
        <taxon>Cytophagales</taxon>
        <taxon>Spirosomataceae</taxon>
        <taxon>Dyadobacter</taxon>
    </lineage>
</organism>